<protein>
    <submittedName>
        <fullName evidence="2">Uncharacterized protein</fullName>
    </submittedName>
</protein>
<name>A0A0E9TPE2_ANGAN</name>
<organism evidence="2">
    <name type="scientific">Anguilla anguilla</name>
    <name type="common">European freshwater eel</name>
    <name type="synonym">Muraena anguilla</name>
    <dbReference type="NCBI Taxonomy" id="7936"/>
    <lineage>
        <taxon>Eukaryota</taxon>
        <taxon>Metazoa</taxon>
        <taxon>Chordata</taxon>
        <taxon>Craniata</taxon>
        <taxon>Vertebrata</taxon>
        <taxon>Euteleostomi</taxon>
        <taxon>Actinopterygii</taxon>
        <taxon>Neopterygii</taxon>
        <taxon>Teleostei</taxon>
        <taxon>Anguilliformes</taxon>
        <taxon>Anguillidae</taxon>
        <taxon>Anguilla</taxon>
    </lineage>
</organism>
<reference evidence="2" key="1">
    <citation type="submission" date="2014-11" db="EMBL/GenBank/DDBJ databases">
        <authorList>
            <person name="Amaro Gonzalez C."/>
        </authorList>
    </citation>
    <scope>NUCLEOTIDE SEQUENCE</scope>
</reference>
<accession>A0A0E9TPE2</accession>
<evidence type="ECO:0000256" key="1">
    <source>
        <dbReference type="SAM" id="MobiDB-lite"/>
    </source>
</evidence>
<dbReference type="EMBL" id="GBXM01053131">
    <property type="protein sequence ID" value="JAH55446.1"/>
    <property type="molecule type" value="Transcribed_RNA"/>
</dbReference>
<dbReference type="EMBL" id="GBXM01054032">
    <property type="protein sequence ID" value="JAH54545.1"/>
    <property type="molecule type" value="Transcribed_RNA"/>
</dbReference>
<feature type="region of interest" description="Disordered" evidence="1">
    <location>
        <begin position="12"/>
        <end position="32"/>
    </location>
</feature>
<reference evidence="2" key="2">
    <citation type="journal article" date="2015" name="Fish Shellfish Immunol.">
        <title>Early steps in the European eel (Anguilla anguilla)-Vibrio vulnificus interaction in the gills: Role of the RtxA13 toxin.</title>
        <authorList>
            <person name="Callol A."/>
            <person name="Pajuelo D."/>
            <person name="Ebbesson L."/>
            <person name="Teles M."/>
            <person name="MacKenzie S."/>
            <person name="Amaro C."/>
        </authorList>
    </citation>
    <scope>NUCLEOTIDE SEQUENCE</scope>
</reference>
<evidence type="ECO:0000313" key="2">
    <source>
        <dbReference type="EMBL" id="JAH55446.1"/>
    </source>
</evidence>
<sequence>MDWHTYPGCIPASPLMHAGIGSSPNPHSLDPI</sequence>
<proteinExistence type="predicted"/>
<dbReference type="EMBL" id="GBXM01043532">
    <property type="protein sequence ID" value="JAH65045.1"/>
    <property type="molecule type" value="Transcribed_RNA"/>
</dbReference>
<dbReference type="AlphaFoldDB" id="A0A0E9TPE2"/>